<evidence type="ECO:0008006" key="4">
    <source>
        <dbReference type="Google" id="ProtNLM"/>
    </source>
</evidence>
<name>A0ABY4CRU0_9BACL</name>
<reference evidence="2" key="1">
    <citation type="submission" date="2021-12" db="EMBL/GenBank/DDBJ databases">
        <title>Alicyclobacillaceae gen. nov., sp. nov., isolated from chalcocite enrichment system.</title>
        <authorList>
            <person name="Jiang Z."/>
        </authorList>
    </citation>
    <scope>NUCLEOTIDE SEQUENCE</scope>
    <source>
        <strain evidence="2">MYW30-H2</strain>
    </source>
</reference>
<dbReference type="Proteomes" id="UP000830167">
    <property type="component" value="Chromosome"/>
</dbReference>
<keyword evidence="3" id="KW-1185">Reference proteome</keyword>
<feature type="compositionally biased region" description="Basic and acidic residues" evidence="1">
    <location>
        <begin position="61"/>
        <end position="77"/>
    </location>
</feature>
<evidence type="ECO:0000256" key="1">
    <source>
        <dbReference type="SAM" id="MobiDB-lite"/>
    </source>
</evidence>
<evidence type="ECO:0000313" key="3">
    <source>
        <dbReference type="Proteomes" id="UP000830167"/>
    </source>
</evidence>
<accession>A0ABY4CRU0</accession>
<gene>
    <name evidence="2" type="ORF">LSG31_08055</name>
</gene>
<protein>
    <recommendedName>
        <fullName evidence="4">DUF4025 domain-containing protein</fullName>
    </recommendedName>
</protein>
<organism evidence="2 3">
    <name type="scientific">Fodinisporobacter ferrooxydans</name>
    <dbReference type="NCBI Taxonomy" id="2901836"/>
    <lineage>
        <taxon>Bacteria</taxon>
        <taxon>Bacillati</taxon>
        <taxon>Bacillota</taxon>
        <taxon>Bacilli</taxon>
        <taxon>Bacillales</taxon>
        <taxon>Alicyclobacillaceae</taxon>
        <taxon>Fodinisporobacter</taxon>
    </lineage>
</organism>
<evidence type="ECO:0000313" key="2">
    <source>
        <dbReference type="EMBL" id="UOF92137.1"/>
    </source>
</evidence>
<dbReference type="RefSeq" id="WP_347438823.1">
    <property type="nucleotide sequence ID" value="NZ_CP089291.1"/>
</dbReference>
<sequence>MKQKQNQSNANAGKQSQSLQQTTDQVLNEVYNYPSFTNTVDGFDEESTLFTHMQIHDSYREGTIDAHIEQSKNDRKAIPQTPNDLT</sequence>
<feature type="region of interest" description="Disordered" evidence="1">
    <location>
        <begin position="61"/>
        <end position="86"/>
    </location>
</feature>
<feature type="region of interest" description="Disordered" evidence="1">
    <location>
        <begin position="1"/>
        <end position="23"/>
    </location>
</feature>
<dbReference type="EMBL" id="CP089291">
    <property type="protein sequence ID" value="UOF92137.1"/>
    <property type="molecule type" value="Genomic_DNA"/>
</dbReference>
<proteinExistence type="predicted"/>